<evidence type="ECO:0000256" key="10">
    <source>
        <dbReference type="ARBA" id="ARBA00029693"/>
    </source>
</evidence>
<feature type="region of interest" description="Disordered" evidence="14">
    <location>
        <begin position="1"/>
        <end position="28"/>
    </location>
</feature>
<dbReference type="Pfam" id="PF14604">
    <property type="entry name" value="SH3_9"/>
    <property type="match status" value="1"/>
</dbReference>
<comment type="similarity">
    <text evidence="1">Belongs to the peroxin-13 family.</text>
</comment>
<evidence type="ECO:0000313" key="16">
    <source>
        <dbReference type="EMBL" id="KAK7100227.1"/>
    </source>
</evidence>
<evidence type="ECO:0000256" key="5">
    <source>
        <dbReference type="ARBA" id="ARBA00022927"/>
    </source>
</evidence>
<evidence type="ECO:0000256" key="9">
    <source>
        <dbReference type="ARBA" id="ARBA00023140"/>
    </source>
</evidence>
<evidence type="ECO:0000256" key="2">
    <source>
        <dbReference type="ARBA" id="ARBA00022443"/>
    </source>
</evidence>
<dbReference type="SUPFAM" id="SSF50044">
    <property type="entry name" value="SH3-domain"/>
    <property type="match status" value="1"/>
</dbReference>
<dbReference type="Proteomes" id="UP001374579">
    <property type="component" value="Unassembled WGS sequence"/>
</dbReference>
<evidence type="ECO:0000256" key="6">
    <source>
        <dbReference type="ARBA" id="ARBA00022989"/>
    </source>
</evidence>
<dbReference type="InterPro" id="IPR036028">
    <property type="entry name" value="SH3-like_dom_sf"/>
</dbReference>
<evidence type="ECO:0000256" key="7">
    <source>
        <dbReference type="ARBA" id="ARBA00023010"/>
    </source>
</evidence>
<dbReference type="AlphaFoldDB" id="A0AAN9B7J3"/>
<keyword evidence="17" id="KW-1185">Reference proteome</keyword>
<keyword evidence="9" id="KW-0576">Peroxisome</keyword>
<dbReference type="PANTHER" id="PTHR19332:SF1">
    <property type="entry name" value="PEROXISOMAL MEMBRANE PROTEIN PEX13"/>
    <property type="match status" value="1"/>
</dbReference>
<feature type="compositionally biased region" description="Low complexity" evidence="14">
    <location>
        <begin position="346"/>
        <end position="364"/>
    </location>
</feature>
<keyword evidence="7" id="KW-0811">Translocation</keyword>
<evidence type="ECO:0000256" key="12">
    <source>
        <dbReference type="ARBA" id="ARBA00046271"/>
    </source>
</evidence>
<proteinExistence type="inferred from homology"/>
<evidence type="ECO:0000256" key="8">
    <source>
        <dbReference type="ARBA" id="ARBA00023136"/>
    </source>
</evidence>
<keyword evidence="2 13" id="KW-0728">SH3 domain</keyword>
<dbReference type="Gene3D" id="2.30.30.40">
    <property type="entry name" value="SH3 Domains"/>
    <property type="match status" value="1"/>
</dbReference>
<evidence type="ECO:0000256" key="14">
    <source>
        <dbReference type="SAM" id="MobiDB-lite"/>
    </source>
</evidence>
<dbReference type="InterPro" id="IPR001452">
    <property type="entry name" value="SH3_domain"/>
</dbReference>
<accession>A0AAN9B7J3</accession>
<dbReference type="EMBL" id="JBAMIC010000011">
    <property type="protein sequence ID" value="KAK7100227.1"/>
    <property type="molecule type" value="Genomic_DNA"/>
</dbReference>
<feature type="domain" description="SH3" evidence="15">
    <location>
        <begin position="279"/>
        <end position="342"/>
    </location>
</feature>
<evidence type="ECO:0000256" key="3">
    <source>
        <dbReference type="ARBA" id="ARBA00022448"/>
    </source>
</evidence>
<evidence type="ECO:0000256" key="13">
    <source>
        <dbReference type="PROSITE-ProRule" id="PRU00192"/>
    </source>
</evidence>
<dbReference type="GO" id="GO:0005778">
    <property type="term" value="C:peroxisomal membrane"/>
    <property type="evidence" value="ECO:0007669"/>
    <property type="project" value="UniProtKB-SubCell"/>
</dbReference>
<keyword evidence="3" id="KW-0813">Transport</keyword>
<evidence type="ECO:0000259" key="15">
    <source>
        <dbReference type="PROSITE" id="PS50002"/>
    </source>
</evidence>
<name>A0AAN9B7J3_9CAEN</name>
<feature type="region of interest" description="Disordered" evidence="14">
    <location>
        <begin position="343"/>
        <end position="366"/>
    </location>
</feature>
<dbReference type="CDD" id="cd11864">
    <property type="entry name" value="SH3_PEX13_eumet"/>
    <property type="match status" value="1"/>
</dbReference>
<feature type="region of interest" description="Disordered" evidence="14">
    <location>
        <begin position="45"/>
        <end position="67"/>
    </location>
</feature>
<dbReference type="SMART" id="SM00326">
    <property type="entry name" value="SH3"/>
    <property type="match status" value="1"/>
</dbReference>
<organism evidence="16 17">
    <name type="scientific">Littorina saxatilis</name>
    <dbReference type="NCBI Taxonomy" id="31220"/>
    <lineage>
        <taxon>Eukaryota</taxon>
        <taxon>Metazoa</taxon>
        <taxon>Spiralia</taxon>
        <taxon>Lophotrochozoa</taxon>
        <taxon>Mollusca</taxon>
        <taxon>Gastropoda</taxon>
        <taxon>Caenogastropoda</taxon>
        <taxon>Littorinimorpha</taxon>
        <taxon>Littorinoidea</taxon>
        <taxon>Littorinidae</taxon>
        <taxon>Littorina</taxon>
    </lineage>
</organism>
<gene>
    <name evidence="16" type="ORF">V1264_023215</name>
</gene>
<evidence type="ECO:0000313" key="17">
    <source>
        <dbReference type="Proteomes" id="UP001374579"/>
    </source>
</evidence>
<keyword evidence="6" id="KW-1133">Transmembrane helix</keyword>
<keyword evidence="5" id="KW-0653">Protein transport</keyword>
<feature type="region of interest" description="Disordered" evidence="14">
    <location>
        <begin position="412"/>
        <end position="456"/>
    </location>
</feature>
<feature type="compositionally biased region" description="Polar residues" evidence="14">
    <location>
        <begin position="14"/>
        <end position="28"/>
    </location>
</feature>
<keyword evidence="8" id="KW-0472">Membrane</keyword>
<dbReference type="Pfam" id="PF04088">
    <property type="entry name" value="Peroxin-13_N"/>
    <property type="match status" value="1"/>
</dbReference>
<dbReference type="InterPro" id="IPR035463">
    <property type="entry name" value="Pex13"/>
</dbReference>
<sequence length="456" mass="47846">MAAPPKPWERPGVNYQSSPSLLDNAMSSGPQISSAGLAGFGTASPLVSSAAPPAPPPRPTTNTSAISRPMYGGYGGYSGMHGGLSSPYGSSMYSPYGGMGGGMGGYGSYGYNRYGMQGDVPGSAFARVAEENSRPAFQSIESIVQAVNSVSMMLDSSFQAVYSSFRAVIGVADNFSRLRSQLVQIFSALALIRTLRYFIKRFLEMLRLRPSGQAEREWSEALAQAAGAVPAGGEGAPKKSAWPILMFFGIVMGGPWLIWKLISSFSSAQEEERWVKGEADHVVAQALYPFSGQGEEELSFNAGQQVILAPKELQPQVRGWLLGSVGGRKGLVPYNYIKVLGKRRGQPSQSTNSTTSPATNPSTQLAVNAPSQSFSSVFNQASSGIGSSGQFTDSVSSAVGGGASAEVPVSDMDTIFGSAQQGESVVPSDGLVSPLNDQNEGELKTAADILDKHTGE</sequence>
<protein>
    <recommendedName>
        <fullName evidence="11">Peroxisomal membrane protein PEX13</fullName>
    </recommendedName>
    <alternativeName>
        <fullName evidence="10">Peroxin-13</fullName>
    </alternativeName>
</protein>
<comment type="caution">
    <text evidence="16">The sequence shown here is derived from an EMBL/GenBank/DDBJ whole genome shotgun (WGS) entry which is preliminary data.</text>
</comment>
<evidence type="ECO:0000256" key="11">
    <source>
        <dbReference type="ARBA" id="ARBA00034535"/>
    </source>
</evidence>
<reference evidence="16 17" key="1">
    <citation type="submission" date="2024-02" db="EMBL/GenBank/DDBJ databases">
        <title>Chromosome-scale genome assembly of the rough periwinkle Littorina saxatilis.</title>
        <authorList>
            <person name="De Jode A."/>
            <person name="Faria R."/>
            <person name="Formenti G."/>
            <person name="Sims Y."/>
            <person name="Smith T.P."/>
            <person name="Tracey A."/>
            <person name="Wood J.M.D."/>
            <person name="Zagrodzka Z.B."/>
            <person name="Johannesson K."/>
            <person name="Butlin R.K."/>
            <person name="Leder E.H."/>
        </authorList>
    </citation>
    <scope>NUCLEOTIDE SEQUENCE [LARGE SCALE GENOMIC DNA]</scope>
    <source>
        <strain evidence="16">Snail1</strain>
        <tissue evidence="16">Muscle</tissue>
    </source>
</reference>
<dbReference type="InterPro" id="IPR007223">
    <property type="entry name" value="Peroxin-13_N"/>
</dbReference>
<feature type="compositionally biased region" description="Basic and acidic residues" evidence="14">
    <location>
        <begin position="441"/>
        <end position="456"/>
    </location>
</feature>
<dbReference type="PANTHER" id="PTHR19332">
    <property type="entry name" value="PEROXISOMAL MEMBRANE PROTEIN PEX13"/>
    <property type="match status" value="1"/>
</dbReference>
<evidence type="ECO:0000256" key="4">
    <source>
        <dbReference type="ARBA" id="ARBA00022692"/>
    </source>
</evidence>
<dbReference type="GO" id="GO:0016560">
    <property type="term" value="P:protein import into peroxisome matrix, docking"/>
    <property type="evidence" value="ECO:0007669"/>
    <property type="project" value="InterPro"/>
</dbReference>
<evidence type="ECO:0000256" key="1">
    <source>
        <dbReference type="ARBA" id="ARBA00006033"/>
    </source>
</evidence>
<dbReference type="PROSITE" id="PS50002">
    <property type="entry name" value="SH3"/>
    <property type="match status" value="1"/>
</dbReference>
<comment type="subcellular location">
    <subcellularLocation>
        <location evidence="12">Peroxisome membrane</location>
    </subcellularLocation>
</comment>
<dbReference type="GO" id="GO:1990429">
    <property type="term" value="C:peroxisomal importomer complex"/>
    <property type="evidence" value="ECO:0007669"/>
    <property type="project" value="TreeGrafter"/>
</dbReference>
<keyword evidence="4" id="KW-0812">Transmembrane</keyword>